<evidence type="ECO:0000256" key="6">
    <source>
        <dbReference type="ARBA" id="ARBA00022737"/>
    </source>
</evidence>
<comment type="similarity">
    <text evidence="2">Belongs to the ABC transporter superfamily.</text>
</comment>
<dbReference type="InterPro" id="IPR017871">
    <property type="entry name" value="ABC_transporter-like_CS"/>
</dbReference>
<dbReference type="AlphaFoldDB" id="A0A317PUX1"/>
<dbReference type="InterPro" id="IPR050107">
    <property type="entry name" value="ABC_carbohydrate_import_ATPase"/>
</dbReference>
<evidence type="ECO:0000256" key="4">
    <source>
        <dbReference type="ARBA" id="ARBA00022475"/>
    </source>
</evidence>
<evidence type="ECO:0000256" key="1">
    <source>
        <dbReference type="ARBA" id="ARBA00004202"/>
    </source>
</evidence>
<dbReference type="CDD" id="cd03216">
    <property type="entry name" value="ABC_Carb_Monos_I"/>
    <property type="match status" value="1"/>
</dbReference>
<keyword evidence="8 12" id="KW-0067">ATP-binding</keyword>
<dbReference type="OrthoDB" id="9805029at2"/>
<protein>
    <submittedName>
        <fullName evidence="12">Monosaccharide ABC transporter ATP-binding protein (CUT2 family)</fullName>
    </submittedName>
</protein>
<keyword evidence="10" id="KW-0472">Membrane</keyword>
<keyword evidence="7" id="KW-0547">Nucleotide-binding</keyword>
<dbReference type="EMBL" id="QGTR01000001">
    <property type="protein sequence ID" value="PWW04485.1"/>
    <property type="molecule type" value="Genomic_DNA"/>
</dbReference>
<dbReference type="CDD" id="cd03215">
    <property type="entry name" value="ABC_Carb_Monos_II"/>
    <property type="match status" value="1"/>
</dbReference>
<keyword evidence="13" id="KW-1185">Reference proteome</keyword>
<evidence type="ECO:0000256" key="5">
    <source>
        <dbReference type="ARBA" id="ARBA00022597"/>
    </source>
</evidence>
<keyword evidence="3" id="KW-0813">Transport</keyword>
<name>A0A317PUX1_9HYPH</name>
<dbReference type="InterPro" id="IPR027417">
    <property type="entry name" value="P-loop_NTPase"/>
</dbReference>
<feature type="domain" description="ABC transporter" evidence="11">
    <location>
        <begin position="258"/>
        <end position="503"/>
    </location>
</feature>
<evidence type="ECO:0000256" key="7">
    <source>
        <dbReference type="ARBA" id="ARBA00022741"/>
    </source>
</evidence>
<keyword evidence="9" id="KW-1278">Translocase</keyword>
<dbReference type="SUPFAM" id="SSF52540">
    <property type="entry name" value="P-loop containing nucleoside triphosphate hydrolases"/>
    <property type="match status" value="2"/>
</dbReference>
<dbReference type="PANTHER" id="PTHR43790:SF9">
    <property type="entry name" value="GALACTOFURANOSE TRANSPORTER ATP-BINDING PROTEIN YTFR"/>
    <property type="match status" value="1"/>
</dbReference>
<evidence type="ECO:0000259" key="11">
    <source>
        <dbReference type="PROSITE" id="PS50893"/>
    </source>
</evidence>
<comment type="subcellular location">
    <subcellularLocation>
        <location evidence="1">Cell membrane</location>
        <topology evidence="1">Peripheral membrane protein</topology>
    </subcellularLocation>
</comment>
<keyword evidence="5" id="KW-0762">Sugar transport</keyword>
<dbReference type="Gene3D" id="3.40.50.300">
    <property type="entry name" value="P-loop containing nucleotide triphosphate hydrolases"/>
    <property type="match status" value="2"/>
</dbReference>
<feature type="domain" description="ABC transporter" evidence="11">
    <location>
        <begin position="8"/>
        <end position="244"/>
    </location>
</feature>
<gene>
    <name evidence="12" type="ORF">DFR52_1011184</name>
</gene>
<dbReference type="GO" id="GO:0016887">
    <property type="term" value="F:ATP hydrolysis activity"/>
    <property type="evidence" value="ECO:0007669"/>
    <property type="project" value="InterPro"/>
</dbReference>
<evidence type="ECO:0000313" key="12">
    <source>
        <dbReference type="EMBL" id="PWW04485.1"/>
    </source>
</evidence>
<keyword evidence="6" id="KW-0677">Repeat</keyword>
<dbReference type="FunFam" id="3.40.50.300:FF:000127">
    <property type="entry name" value="Ribose import ATP-binding protein RbsA"/>
    <property type="match status" value="1"/>
</dbReference>
<dbReference type="GO" id="GO:0005886">
    <property type="term" value="C:plasma membrane"/>
    <property type="evidence" value="ECO:0007669"/>
    <property type="project" value="UniProtKB-SubCell"/>
</dbReference>
<evidence type="ECO:0000256" key="9">
    <source>
        <dbReference type="ARBA" id="ARBA00022967"/>
    </source>
</evidence>
<accession>A0A317PUX1</accession>
<dbReference type="SMART" id="SM00382">
    <property type="entry name" value="AAA"/>
    <property type="match status" value="1"/>
</dbReference>
<evidence type="ECO:0000256" key="3">
    <source>
        <dbReference type="ARBA" id="ARBA00022448"/>
    </source>
</evidence>
<keyword evidence="4" id="KW-1003">Cell membrane</keyword>
<dbReference type="Pfam" id="PF00005">
    <property type="entry name" value="ABC_tran"/>
    <property type="match status" value="2"/>
</dbReference>
<dbReference type="Proteomes" id="UP000246352">
    <property type="component" value="Unassembled WGS sequence"/>
</dbReference>
<sequence length="526" mass="56453">MADGQALLRMEGISKRYGGVHALEDAHLDVHAGRVHAILGENGAGKSTLIKVMSGVVAPDQGRMYLDGREVSFANPAAANRAGIVCIFQELSLIPDLSVADNIIASNPPTRFGLIDRRAQRRLAEEALVKAGGEDIHPRARVGDLPLSRQQIVEIAKALARKPRLLILDEATSALTAADVTRVMAVLKRLRSDGMALLYISHRMHEIAELADECTVFRNGRNVESYEQGAKTDNEVVEMMIGREYRHAFPPKPPRPAEETPPALAVRNLSWTDKLSDISLEVRPGEVVGLGGLDGQGQRDLLLALFGVLRGVTGEIAIDGRPMAIDSPRQAKSADVGMALIPEDRKTEGLMLPMSVLHNLSFAALGRHARFGIIDRQAEATSVDEMIRLLAIRSNGTSIPVSALSGGNQQKVVIAKWLMLSPRIILLNDPTRGIDVGTKQEIYQLLRKLSGEGAAIILYSTDYDELIGCCDRVLVMYDGTIKTELAGDEITEHALISSALNIAPQAGAATGEAGHAPVSAASGSVA</sequence>
<dbReference type="PANTHER" id="PTHR43790">
    <property type="entry name" value="CARBOHYDRATE TRANSPORT ATP-BINDING PROTEIN MG119-RELATED"/>
    <property type="match status" value="1"/>
</dbReference>
<evidence type="ECO:0000313" key="13">
    <source>
        <dbReference type="Proteomes" id="UP000246352"/>
    </source>
</evidence>
<evidence type="ECO:0000256" key="2">
    <source>
        <dbReference type="ARBA" id="ARBA00005417"/>
    </source>
</evidence>
<dbReference type="RefSeq" id="WP_110030914.1">
    <property type="nucleotide sequence ID" value="NZ_QGTR01000001.1"/>
</dbReference>
<evidence type="ECO:0000256" key="10">
    <source>
        <dbReference type="ARBA" id="ARBA00023136"/>
    </source>
</evidence>
<dbReference type="InterPro" id="IPR003593">
    <property type="entry name" value="AAA+_ATPase"/>
</dbReference>
<dbReference type="PROSITE" id="PS00211">
    <property type="entry name" value="ABC_TRANSPORTER_1"/>
    <property type="match status" value="1"/>
</dbReference>
<proteinExistence type="inferred from homology"/>
<organism evidence="12 13">
    <name type="scientific">Hoeflea marina</name>
    <dbReference type="NCBI Taxonomy" id="274592"/>
    <lineage>
        <taxon>Bacteria</taxon>
        <taxon>Pseudomonadati</taxon>
        <taxon>Pseudomonadota</taxon>
        <taxon>Alphaproteobacteria</taxon>
        <taxon>Hyphomicrobiales</taxon>
        <taxon>Rhizobiaceae</taxon>
        <taxon>Hoeflea</taxon>
    </lineage>
</organism>
<reference evidence="12 13" key="1">
    <citation type="submission" date="2018-05" db="EMBL/GenBank/DDBJ databases">
        <title>Genomic Encyclopedia of Type Strains, Phase IV (KMG-IV): sequencing the most valuable type-strain genomes for metagenomic binning, comparative biology and taxonomic classification.</title>
        <authorList>
            <person name="Goeker M."/>
        </authorList>
    </citation>
    <scope>NUCLEOTIDE SEQUENCE [LARGE SCALE GENOMIC DNA]</scope>
    <source>
        <strain evidence="12 13">DSM 16791</strain>
    </source>
</reference>
<dbReference type="PROSITE" id="PS50893">
    <property type="entry name" value="ABC_TRANSPORTER_2"/>
    <property type="match status" value="2"/>
</dbReference>
<dbReference type="GO" id="GO:0005524">
    <property type="term" value="F:ATP binding"/>
    <property type="evidence" value="ECO:0007669"/>
    <property type="project" value="UniProtKB-KW"/>
</dbReference>
<evidence type="ECO:0000256" key="8">
    <source>
        <dbReference type="ARBA" id="ARBA00022840"/>
    </source>
</evidence>
<comment type="caution">
    <text evidence="12">The sequence shown here is derived from an EMBL/GenBank/DDBJ whole genome shotgun (WGS) entry which is preliminary data.</text>
</comment>
<dbReference type="InterPro" id="IPR003439">
    <property type="entry name" value="ABC_transporter-like_ATP-bd"/>
</dbReference>